<name>A0A1D2AI30_ORNBR</name>
<feature type="signal peptide" evidence="1">
    <location>
        <begin position="1"/>
        <end position="23"/>
    </location>
</feature>
<evidence type="ECO:0000313" key="2">
    <source>
        <dbReference type="EMBL" id="JAT78852.1"/>
    </source>
</evidence>
<organism evidence="2">
    <name type="scientific">Ornithodoros brasiliensis</name>
    <name type="common">Mouro tick</name>
    <dbReference type="NCBI Taxonomy" id="888526"/>
    <lineage>
        <taxon>Eukaryota</taxon>
        <taxon>Metazoa</taxon>
        <taxon>Ecdysozoa</taxon>
        <taxon>Arthropoda</taxon>
        <taxon>Chelicerata</taxon>
        <taxon>Arachnida</taxon>
        <taxon>Acari</taxon>
        <taxon>Parasitiformes</taxon>
        <taxon>Ixodida</taxon>
        <taxon>Ixodoidea</taxon>
        <taxon>Argasidae</taxon>
        <taxon>Ornithodorinae</taxon>
        <taxon>Ornithodoros</taxon>
    </lineage>
</organism>
<accession>A0A1D2AI30</accession>
<evidence type="ECO:0000256" key="1">
    <source>
        <dbReference type="SAM" id="SignalP"/>
    </source>
</evidence>
<reference evidence="2" key="1">
    <citation type="submission" date="2016-07" db="EMBL/GenBank/DDBJ databases">
        <title>Salivary Glands transcriptome analysis on engorged females of Ornithodoros brasiliensis (Acari:Argasidae).</title>
        <authorList>
            <person name="Simons S.M."/>
            <person name="Carvalho E."/>
            <person name="Junqueira-de-Azevedo I."/>
            <person name="Ho P.L."/>
            <person name="Giovanni D."/>
            <person name="Mendonca R."/>
            <person name="Onofrio V."/>
            <person name="Landulfo G."/>
            <person name="Ramirez D."/>
            <person name="Barros-Battesti D."/>
        </authorList>
    </citation>
    <scope>NUCLEOTIDE SEQUENCE</scope>
    <source>
        <strain evidence="2">Female</strain>
        <tissue evidence="2">Salivary gland</tissue>
    </source>
</reference>
<dbReference type="AlphaFoldDB" id="A0A1D2AI30"/>
<dbReference type="EMBL" id="GETE01000941">
    <property type="protein sequence ID" value="JAT78852.1"/>
    <property type="molecule type" value="Transcribed_RNA"/>
</dbReference>
<keyword evidence="1" id="KW-0732">Signal</keyword>
<protein>
    <submittedName>
        <fullName evidence="2">Secreted salivary gland</fullName>
    </submittedName>
</protein>
<feature type="non-terminal residue" evidence="2">
    <location>
        <position position="1"/>
    </location>
</feature>
<proteinExistence type="predicted"/>
<feature type="chain" id="PRO_5008901544" evidence="1">
    <location>
        <begin position="24"/>
        <end position="227"/>
    </location>
</feature>
<sequence>VFGTKMYAVPLLVTFCLVAGIQAATVLDSNAYVDGVLARTFPLTAGVTQFELPGTRFQVGSGGLITGILTNPLQVKLKRGVVTGLQHPYGLKRLGDCSVPTLKNGNITIACYITLDAVKVRYEGTYSSGTLLAAVHSFIVDGSLSNSKVYVEISALPGNMPALKAFNLLPTKVLLNYSRTPDVSAERLREFNNAVGAHVQKAFNVWLSGPLVQAVAYAVRVSPLPRL</sequence>